<proteinExistence type="predicted"/>
<name>X1Q3F5_9ZZZZ</name>
<accession>X1Q3F5</accession>
<evidence type="ECO:0008006" key="2">
    <source>
        <dbReference type="Google" id="ProtNLM"/>
    </source>
</evidence>
<feature type="non-terminal residue" evidence="1">
    <location>
        <position position="1"/>
    </location>
</feature>
<protein>
    <recommendedName>
        <fullName evidence="2">Macrolide ABC transporter ATP-binding protein</fullName>
    </recommendedName>
</protein>
<sequence length="29" mass="3166">TVVIVTHEADVASQTQRIIRLSDGEIVSQ</sequence>
<evidence type="ECO:0000313" key="1">
    <source>
        <dbReference type="EMBL" id="GAI45605.1"/>
    </source>
</evidence>
<organism evidence="1">
    <name type="scientific">marine sediment metagenome</name>
    <dbReference type="NCBI Taxonomy" id="412755"/>
    <lineage>
        <taxon>unclassified sequences</taxon>
        <taxon>metagenomes</taxon>
        <taxon>ecological metagenomes</taxon>
    </lineage>
</organism>
<comment type="caution">
    <text evidence="1">The sequence shown here is derived from an EMBL/GenBank/DDBJ whole genome shotgun (WGS) entry which is preliminary data.</text>
</comment>
<dbReference type="AlphaFoldDB" id="X1Q3F5"/>
<gene>
    <name evidence="1" type="ORF">S06H3_41525</name>
</gene>
<dbReference type="EMBL" id="BARV01025602">
    <property type="protein sequence ID" value="GAI45605.1"/>
    <property type="molecule type" value="Genomic_DNA"/>
</dbReference>
<reference evidence="1" key="1">
    <citation type="journal article" date="2014" name="Front. Microbiol.">
        <title>High frequency of phylogenetically diverse reductive dehalogenase-homologous genes in deep subseafloor sedimentary metagenomes.</title>
        <authorList>
            <person name="Kawai M."/>
            <person name="Futagami T."/>
            <person name="Toyoda A."/>
            <person name="Takaki Y."/>
            <person name="Nishi S."/>
            <person name="Hori S."/>
            <person name="Arai W."/>
            <person name="Tsubouchi T."/>
            <person name="Morono Y."/>
            <person name="Uchiyama I."/>
            <person name="Ito T."/>
            <person name="Fujiyama A."/>
            <person name="Inagaki F."/>
            <person name="Takami H."/>
        </authorList>
    </citation>
    <scope>NUCLEOTIDE SEQUENCE</scope>
    <source>
        <strain evidence="1">Expedition CK06-06</strain>
    </source>
</reference>